<dbReference type="AlphaFoldDB" id="A0AA36DR98"/>
<accession>A0AA36DR98</accession>
<evidence type="ECO:0000313" key="2">
    <source>
        <dbReference type="Proteomes" id="UP001176961"/>
    </source>
</evidence>
<evidence type="ECO:0000313" key="1">
    <source>
        <dbReference type="EMBL" id="CAJ0591299.1"/>
    </source>
</evidence>
<proteinExistence type="predicted"/>
<gene>
    <name evidence="1" type="ORF">CYNAS_LOCUS3282</name>
</gene>
<name>A0AA36DR98_CYLNA</name>
<organism evidence="1 2">
    <name type="scientific">Cylicocyclus nassatus</name>
    <name type="common">Nematode worm</name>
    <dbReference type="NCBI Taxonomy" id="53992"/>
    <lineage>
        <taxon>Eukaryota</taxon>
        <taxon>Metazoa</taxon>
        <taxon>Ecdysozoa</taxon>
        <taxon>Nematoda</taxon>
        <taxon>Chromadorea</taxon>
        <taxon>Rhabditida</taxon>
        <taxon>Rhabditina</taxon>
        <taxon>Rhabditomorpha</taxon>
        <taxon>Strongyloidea</taxon>
        <taxon>Strongylidae</taxon>
        <taxon>Cylicocyclus</taxon>
    </lineage>
</organism>
<keyword evidence="2" id="KW-1185">Reference proteome</keyword>
<dbReference type="EMBL" id="CATQJL010000001">
    <property type="protein sequence ID" value="CAJ0591299.1"/>
    <property type="molecule type" value="Genomic_DNA"/>
</dbReference>
<sequence length="147" mass="16490">MQCATQTINYTTIHDDDKILKIYLQLAAVPESWNITDCLSLSSFSVLMMSEIPNDKYEASYDCELHRQALKDAAHLSKKMPKDQGVWENNEFAKNLLPDGKYSKRYVYVVQAQPIANAAKAAGKKLAKDVEATLTVSTLKMALWVST</sequence>
<comment type="caution">
    <text evidence="1">The sequence shown here is derived from an EMBL/GenBank/DDBJ whole genome shotgun (WGS) entry which is preliminary data.</text>
</comment>
<protein>
    <submittedName>
        <fullName evidence="1">Uncharacterized protein</fullName>
    </submittedName>
</protein>
<reference evidence="1" key="1">
    <citation type="submission" date="2023-07" db="EMBL/GenBank/DDBJ databases">
        <authorList>
            <consortium name="CYATHOMIX"/>
        </authorList>
    </citation>
    <scope>NUCLEOTIDE SEQUENCE</scope>
    <source>
        <strain evidence="1">N/A</strain>
    </source>
</reference>
<dbReference type="Proteomes" id="UP001176961">
    <property type="component" value="Unassembled WGS sequence"/>
</dbReference>